<dbReference type="InterPro" id="IPR020568">
    <property type="entry name" value="Ribosomal_Su5_D2-typ_SF"/>
</dbReference>
<dbReference type="Pfam" id="PF08544">
    <property type="entry name" value="GHMP_kinases_C"/>
    <property type="match status" value="1"/>
</dbReference>
<dbReference type="PROSITE" id="PS00627">
    <property type="entry name" value="GHMP_KINASES_ATP"/>
    <property type="match status" value="1"/>
</dbReference>
<name>A0A9P6QK72_9FUNG</name>
<dbReference type="InterPro" id="IPR019741">
    <property type="entry name" value="Galactokinase_CS"/>
</dbReference>
<dbReference type="InterPro" id="IPR048680">
    <property type="entry name" value="COG4_N"/>
</dbReference>
<dbReference type="PRINTS" id="PR00959">
    <property type="entry name" value="MEVGALKINASE"/>
</dbReference>
<evidence type="ECO:0000256" key="3">
    <source>
        <dbReference type="ARBA" id="ARBA00006566"/>
    </source>
</evidence>
<dbReference type="SUPFAM" id="SSF55060">
    <property type="entry name" value="GHMP Kinase, C-terminal domain"/>
    <property type="match status" value="1"/>
</dbReference>
<comment type="pathway">
    <text evidence="2">Carbohydrate metabolism; galactose metabolism.</text>
</comment>
<evidence type="ECO:0000256" key="16">
    <source>
        <dbReference type="ARBA" id="ARBA00023144"/>
    </source>
</evidence>
<dbReference type="Gene3D" id="1.20.1440.340">
    <property type="match status" value="1"/>
</dbReference>
<evidence type="ECO:0000256" key="7">
    <source>
        <dbReference type="ARBA" id="ARBA00020975"/>
    </source>
</evidence>
<evidence type="ECO:0000256" key="12">
    <source>
        <dbReference type="ARBA" id="ARBA00022840"/>
    </source>
</evidence>
<dbReference type="InterPro" id="IPR048682">
    <property type="entry name" value="COG4"/>
</dbReference>
<dbReference type="Proteomes" id="UP000807716">
    <property type="component" value="Unassembled WGS sequence"/>
</dbReference>
<evidence type="ECO:0000256" key="6">
    <source>
        <dbReference type="ARBA" id="ARBA00019487"/>
    </source>
</evidence>
<dbReference type="NCBIfam" id="TIGR00131">
    <property type="entry name" value="gal_kin"/>
    <property type="match status" value="1"/>
</dbReference>
<comment type="catalytic activity">
    <reaction evidence="20">
        <text>alpha-D-galactose + ATP = alpha-D-galactose 1-phosphate + ADP + H(+)</text>
        <dbReference type="Rhea" id="RHEA:13553"/>
        <dbReference type="ChEBI" id="CHEBI:15378"/>
        <dbReference type="ChEBI" id="CHEBI:28061"/>
        <dbReference type="ChEBI" id="CHEBI:30616"/>
        <dbReference type="ChEBI" id="CHEBI:58336"/>
        <dbReference type="ChEBI" id="CHEBI:456216"/>
        <dbReference type="EC" id="2.7.1.6"/>
    </reaction>
    <physiologicalReaction direction="left-to-right" evidence="20">
        <dbReference type="Rhea" id="RHEA:13554"/>
    </physiologicalReaction>
</comment>
<evidence type="ECO:0000256" key="13">
    <source>
        <dbReference type="ARBA" id="ARBA00022927"/>
    </source>
</evidence>
<feature type="compositionally biased region" description="Gly residues" evidence="22">
    <location>
        <begin position="893"/>
        <end position="903"/>
    </location>
</feature>
<dbReference type="PANTHER" id="PTHR24016">
    <property type="entry name" value="CONSERVED OLIGOMERIC GOLGI COMPLEX SUBUNIT 4"/>
    <property type="match status" value="1"/>
</dbReference>
<dbReference type="GO" id="GO:0015031">
    <property type="term" value="P:protein transport"/>
    <property type="evidence" value="ECO:0007669"/>
    <property type="project" value="UniProtKB-KW"/>
</dbReference>
<evidence type="ECO:0000256" key="4">
    <source>
        <dbReference type="ARBA" id="ARBA00009215"/>
    </source>
</evidence>
<dbReference type="OrthoDB" id="47059at2759"/>
<keyword evidence="16" id="KW-0299">Galactose metabolism</keyword>
<keyword evidence="25" id="KW-1185">Reference proteome</keyword>
<keyword evidence="17" id="KW-0119">Carbohydrate metabolism</keyword>
<keyword evidence="14" id="KW-0333">Golgi apparatus</keyword>
<feature type="coiled-coil region" evidence="21">
    <location>
        <begin position="576"/>
        <end position="617"/>
    </location>
</feature>
<dbReference type="GO" id="GO:0006012">
    <property type="term" value="P:galactose metabolic process"/>
    <property type="evidence" value="ECO:0007669"/>
    <property type="project" value="UniProtKB-KW"/>
</dbReference>
<dbReference type="PANTHER" id="PTHR24016:SF0">
    <property type="entry name" value="CONSERVED OLIGOMERIC GOLGI COMPLEX SUBUNIT 4"/>
    <property type="match status" value="1"/>
</dbReference>
<reference evidence="24" key="1">
    <citation type="journal article" date="2020" name="Fungal Divers.">
        <title>Resolving the Mortierellaceae phylogeny through synthesis of multi-gene phylogenetics and phylogenomics.</title>
        <authorList>
            <person name="Vandepol N."/>
            <person name="Liber J."/>
            <person name="Desiro A."/>
            <person name="Na H."/>
            <person name="Kennedy M."/>
            <person name="Barry K."/>
            <person name="Grigoriev I.V."/>
            <person name="Miller A.N."/>
            <person name="O'Donnell K."/>
            <person name="Stajich J.E."/>
            <person name="Bonito G."/>
        </authorList>
    </citation>
    <scope>NUCLEOTIDE SEQUENCE</scope>
    <source>
        <strain evidence="24">BC1065</strain>
    </source>
</reference>
<evidence type="ECO:0000256" key="11">
    <source>
        <dbReference type="ARBA" id="ARBA00022777"/>
    </source>
</evidence>
<dbReference type="Pfam" id="PF08318">
    <property type="entry name" value="COG4_m"/>
    <property type="match status" value="1"/>
</dbReference>
<dbReference type="InterPro" id="IPR019539">
    <property type="entry name" value="GalKase_N"/>
</dbReference>
<dbReference type="GO" id="GO:0004335">
    <property type="term" value="F:galactokinase activity"/>
    <property type="evidence" value="ECO:0007669"/>
    <property type="project" value="UniProtKB-EC"/>
</dbReference>
<dbReference type="InterPro" id="IPR000705">
    <property type="entry name" value="Galactokinase"/>
</dbReference>
<evidence type="ECO:0000256" key="9">
    <source>
        <dbReference type="ARBA" id="ARBA00022679"/>
    </source>
</evidence>
<dbReference type="InterPro" id="IPR013750">
    <property type="entry name" value="GHMP_kinase_C_dom"/>
</dbReference>
<comment type="similarity">
    <text evidence="4">Belongs to the COG4 family.</text>
</comment>
<keyword evidence="11" id="KW-0418">Kinase</keyword>
<dbReference type="InterPro" id="IPR014721">
    <property type="entry name" value="Ribsml_uS5_D2-typ_fold_subgr"/>
</dbReference>
<dbReference type="FunFam" id="1.20.1440.340:FF:000003">
    <property type="entry name" value="GAL1p Galactokinase"/>
    <property type="match status" value="1"/>
</dbReference>
<keyword evidence="8" id="KW-0813">Transport</keyword>
<dbReference type="InterPro" id="IPR048684">
    <property type="entry name" value="COG4_C"/>
</dbReference>
<dbReference type="InterPro" id="IPR036554">
    <property type="entry name" value="GHMP_kinase_C_sf"/>
</dbReference>
<evidence type="ECO:0000256" key="14">
    <source>
        <dbReference type="ARBA" id="ARBA00023034"/>
    </source>
</evidence>
<keyword evidence="21" id="KW-0175">Coiled coil</keyword>
<dbReference type="SMART" id="SM00762">
    <property type="entry name" value="Cog4"/>
    <property type="match status" value="1"/>
</dbReference>
<dbReference type="Pfam" id="PF10509">
    <property type="entry name" value="GalKase_gal_bdg"/>
    <property type="match status" value="1"/>
</dbReference>
<evidence type="ECO:0000256" key="15">
    <source>
        <dbReference type="ARBA" id="ARBA00023136"/>
    </source>
</evidence>
<accession>A0A9P6QK72</accession>
<dbReference type="PRINTS" id="PR00473">
    <property type="entry name" value="GALCTOKINASE"/>
</dbReference>
<feature type="region of interest" description="Disordered" evidence="22">
    <location>
        <begin position="878"/>
        <end position="911"/>
    </location>
</feature>
<evidence type="ECO:0000256" key="8">
    <source>
        <dbReference type="ARBA" id="ARBA00022448"/>
    </source>
</evidence>
<sequence>MTSSTSSRAITRITDSSILYSAPKQASAAARWTEVSVAFEKLYGREPDFIARAPGRVNLIGEHIDYAGFGVLPMAIEDDCLIAVAIDHTSSGVKLANLDSARYPPLEFVPKSTAEGIVEINTEAHVWSNYFKAGYRGFLEEYALDKPKGMLCLMSGTVPPGAGLSSSSAFVCCSSIATAHAQETLIEEDKQPTAQELAILSIRSERYVGTMGGGMDQACSILSKGKAALFIEFHPVLKTTPVYFPITTPPIAFVIANTLVTSDKAVTAPVRYNLRVVETRGAARILARHLGLTVPESGKFHLKQVLDAHFEKIGYDPKGKSEAETQIEQLTAMGKIVEEVFGTDAIRDGVSYADMCALAGLDEDEFRRLYIHQPIRARVFHLYRRAKHVYNEEKLVVEFRDVCEKAQNDTSLEAEALFKKLGALMDASQDSCHNLFDCSCNQLEELTQLARRSGAYGSRLTGAGWGGATVSLVPEDRVPEFIENIKKNFYAKHYPNLSEEDLNHAIFASAPSTMAPVQEAGAVDRTQPGHGKPDAKEASAQGQTSSSIDPPSSNKHSTPSPSAEYTLHFLRSLTDVAQIQECLKQLEQEESQVDADLDEILADREKLEARLDRLEVLGPQLGNLQGESKAMIKIVTDTATLAETISVKVRQLDLEQSRVQTAIQHVEDVQELKFCISGIQKAMDQQDYEDAARYIHKAMQFDEKVLQGSFAEISVPTAVNPDYPTVFLTNAKARLLEIISSEFDQAVQRQSAEDITKFFKLFPQLGEEQAGLDKYSRFVCDIIAGKAKESMIEASKSPTFYADLLIRLFESIAIVIDQHQPVIEKHYGPGKMLRVIQRLQEESDNQSRKILDRFEELRNINRKIREIRSFRDVPRRLQPPPLVRSLTPQPGSIGNGGGGGGGSAQQSQQNQNAMLEVIDPRELDINLNEMVLISQRSHLYNRFLESRAKAEMEVLKTVQELNNTKAGGAGENAKKLAPTETTTTTITAATTTTSVAGSNKQYNESGLLRVSGLTSKVEEVMDHYLVMEEFFLRRSVDKAMKINERDRGSLTSSCVDDVFYILKKTISRAVYTSNVDCLAAMINFIQRTLEMDYLAEFQKEMQTAFSNGDTGEARLDYMILLNNVNISADYLEKLIVEIEQDCVSSISALSEHALEKARAVLAGLSASINKFKQILNSGIDQLFLQTMKPRLRPLLQDAYKGIKYVVTEEEYAEQEASNSFVNRFMSGFEALIEPLKPCLTEDNFNQIVASAVTSITKTWEKIIFDTRFNKLGAIRFDKDLRSVGFFLVSLTTWPMRDKLTRLNQMSMLLDLEELRDIFDVWGHNAGGAIAWRLTIMEVRRILQLRIDFSPDEVAKLKL</sequence>
<evidence type="ECO:0000256" key="22">
    <source>
        <dbReference type="SAM" id="MobiDB-lite"/>
    </source>
</evidence>
<feature type="compositionally biased region" description="Polar residues" evidence="22">
    <location>
        <begin position="540"/>
        <end position="562"/>
    </location>
</feature>
<gene>
    <name evidence="24" type="primary">COG4</name>
    <name evidence="24" type="ORF">DFQ27_004308</name>
</gene>
<dbReference type="EC" id="2.7.1.6" evidence="5"/>
<keyword evidence="10" id="KW-0547">Nucleotide-binding</keyword>
<comment type="subcellular location">
    <subcellularLocation>
        <location evidence="1">Golgi apparatus membrane</location>
        <topology evidence="1">Peripheral membrane protein</topology>
    </subcellularLocation>
</comment>
<organism evidence="24 25">
    <name type="scientific">Actinomortierella ambigua</name>
    <dbReference type="NCBI Taxonomy" id="1343610"/>
    <lineage>
        <taxon>Eukaryota</taxon>
        <taxon>Fungi</taxon>
        <taxon>Fungi incertae sedis</taxon>
        <taxon>Mucoromycota</taxon>
        <taxon>Mortierellomycotina</taxon>
        <taxon>Mortierellomycetes</taxon>
        <taxon>Mortierellales</taxon>
        <taxon>Mortierellaceae</taxon>
        <taxon>Actinomortierella</taxon>
    </lineage>
</organism>
<comment type="caution">
    <text evidence="24">The sequence shown here is derived from an EMBL/GenBank/DDBJ whole genome shotgun (WGS) entry which is preliminary data.</text>
</comment>
<dbReference type="SUPFAM" id="SSF54211">
    <property type="entry name" value="Ribosomal protein S5 domain 2-like"/>
    <property type="match status" value="1"/>
</dbReference>
<keyword evidence="9" id="KW-0808">Transferase</keyword>
<evidence type="ECO:0000313" key="25">
    <source>
        <dbReference type="Proteomes" id="UP000807716"/>
    </source>
</evidence>
<evidence type="ECO:0000259" key="23">
    <source>
        <dbReference type="SMART" id="SM00762"/>
    </source>
</evidence>
<evidence type="ECO:0000256" key="18">
    <source>
        <dbReference type="ARBA" id="ARBA00029590"/>
    </source>
</evidence>
<dbReference type="Gene3D" id="3.30.70.3170">
    <property type="match status" value="1"/>
</dbReference>
<comment type="similarity">
    <text evidence="3">Belongs to the GHMP kinase family. GalK subfamily.</text>
</comment>
<dbReference type="InterPro" id="IPR013167">
    <property type="entry name" value="COG4_M"/>
</dbReference>
<dbReference type="Gene3D" id="3.30.230.10">
    <property type="match status" value="1"/>
</dbReference>
<evidence type="ECO:0000256" key="20">
    <source>
        <dbReference type="ARBA" id="ARBA00049538"/>
    </source>
</evidence>
<evidence type="ECO:0000256" key="5">
    <source>
        <dbReference type="ARBA" id="ARBA00012315"/>
    </source>
</evidence>
<dbReference type="GO" id="GO:0005524">
    <property type="term" value="F:ATP binding"/>
    <property type="evidence" value="ECO:0007669"/>
    <property type="project" value="UniProtKB-KW"/>
</dbReference>
<evidence type="ECO:0000313" key="24">
    <source>
        <dbReference type="EMBL" id="KAG0269246.1"/>
    </source>
</evidence>
<dbReference type="Gene3D" id="1.10.287.1060">
    <property type="entry name" value="ESAT-6-like"/>
    <property type="match status" value="1"/>
</dbReference>
<protein>
    <recommendedName>
        <fullName evidence="7">Conserved oligomeric Golgi complex subunit 4</fullName>
        <ecNumber evidence="5">2.7.1.6</ecNumber>
    </recommendedName>
    <alternativeName>
        <fullName evidence="19">Component of oligomeric Golgi complex 4</fullName>
    </alternativeName>
    <alternativeName>
        <fullName evidence="6">Galactokinase</fullName>
    </alternativeName>
    <alternativeName>
        <fullName evidence="18">Galactose kinase</fullName>
    </alternativeName>
</protein>
<keyword evidence="13" id="KW-0653">Protein transport</keyword>
<evidence type="ECO:0000256" key="19">
    <source>
        <dbReference type="ARBA" id="ARBA00031340"/>
    </source>
</evidence>
<proteinExistence type="inferred from homology"/>
<dbReference type="PROSITE" id="PS00106">
    <property type="entry name" value="GALACTOKINASE"/>
    <property type="match status" value="1"/>
</dbReference>
<dbReference type="InterPro" id="IPR006203">
    <property type="entry name" value="GHMP_knse_ATP-bd_CS"/>
</dbReference>
<dbReference type="Pfam" id="PF00288">
    <property type="entry name" value="GHMP_kinases_N"/>
    <property type="match status" value="1"/>
</dbReference>
<dbReference type="InterPro" id="IPR006204">
    <property type="entry name" value="GHMP_kinase_N_dom"/>
</dbReference>
<dbReference type="Pfam" id="PF20662">
    <property type="entry name" value="COG4_C"/>
    <property type="match status" value="1"/>
</dbReference>
<evidence type="ECO:0000256" key="2">
    <source>
        <dbReference type="ARBA" id="ARBA00004947"/>
    </source>
</evidence>
<keyword evidence="15" id="KW-0472">Membrane</keyword>
<dbReference type="EMBL" id="JAAAJB010000030">
    <property type="protein sequence ID" value="KAG0269246.1"/>
    <property type="molecule type" value="Genomic_DNA"/>
</dbReference>
<evidence type="ECO:0000256" key="10">
    <source>
        <dbReference type="ARBA" id="ARBA00022741"/>
    </source>
</evidence>
<feature type="domain" description="COG4 transport protein middle alpha-helical bundle" evidence="23">
    <location>
        <begin position="728"/>
        <end position="1102"/>
    </location>
</feature>
<feature type="region of interest" description="Disordered" evidence="22">
    <location>
        <begin position="523"/>
        <end position="562"/>
    </location>
</feature>
<dbReference type="Gene3D" id="1.20.58.1970">
    <property type="match status" value="1"/>
</dbReference>
<dbReference type="GO" id="GO:0000139">
    <property type="term" value="C:Golgi membrane"/>
    <property type="evidence" value="ECO:0007669"/>
    <property type="project" value="UniProtKB-SubCell"/>
</dbReference>
<dbReference type="Pfam" id="PF20663">
    <property type="entry name" value="COG4_N"/>
    <property type="match status" value="1"/>
</dbReference>
<evidence type="ECO:0000256" key="21">
    <source>
        <dbReference type="SAM" id="Coils"/>
    </source>
</evidence>
<keyword evidence="12" id="KW-0067">ATP-binding</keyword>
<evidence type="ECO:0000256" key="1">
    <source>
        <dbReference type="ARBA" id="ARBA00004395"/>
    </source>
</evidence>
<evidence type="ECO:0000256" key="17">
    <source>
        <dbReference type="ARBA" id="ARBA00023277"/>
    </source>
</evidence>